<comment type="caution">
    <text evidence="2">The sequence shown here is derived from an EMBL/GenBank/DDBJ whole genome shotgun (WGS) entry which is preliminary data.</text>
</comment>
<feature type="signal peptide" evidence="1">
    <location>
        <begin position="1"/>
        <end position="17"/>
    </location>
</feature>
<accession>A0A7I8VJR6</accession>
<evidence type="ECO:0000256" key="1">
    <source>
        <dbReference type="SAM" id="SignalP"/>
    </source>
</evidence>
<name>A0A7I8VJR6_9ANNE</name>
<evidence type="ECO:0000313" key="3">
    <source>
        <dbReference type="Proteomes" id="UP000549394"/>
    </source>
</evidence>
<reference evidence="2 3" key="1">
    <citation type="submission" date="2020-08" db="EMBL/GenBank/DDBJ databases">
        <authorList>
            <person name="Hejnol A."/>
        </authorList>
    </citation>
    <scope>NUCLEOTIDE SEQUENCE [LARGE SCALE GENOMIC DNA]</scope>
</reference>
<protein>
    <submittedName>
        <fullName evidence="2">Uncharacterized protein</fullName>
    </submittedName>
</protein>
<evidence type="ECO:0000313" key="2">
    <source>
        <dbReference type="EMBL" id="CAD5116467.1"/>
    </source>
</evidence>
<keyword evidence="3" id="KW-1185">Reference proteome</keyword>
<dbReference type="EMBL" id="CAJFCJ010000006">
    <property type="protein sequence ID" value="CAD5116467.1"/>
    <property type="molecule type" value="Genomic_DNA"/>
</dbReference>
<dbReference type="Proteomes" id="UP000549394">
    <property type="component" value="Unassembled WGS sequence"/>
</dbReference>
<keyword evidence="1" id="KW-0732">Signal</keyword>
<sequence length="369" mass="43590">MNVFSVLLALFTSFCIGETHRHKITNLCKIVYRNGTELELKECEENEVCLPPTDVKLFFCSRNITQLCRIEVFGDVVRSSECPVESECVERYKKDPRAEKWRCQCEDSEDEECQMKMRLRARKERHNRKNLRRVCKVILQNGTVNDTRRCPYSHDCLPPPEVKYFCKGANKTTDKVCKLEEFGEIVEEDDCDEGMECLPKNSTNWHCIKNEDEDFERSRFYGKSKKWGRNQNLLQKNKSICKIEYSGRGYRKVIKECPEPYVCTPPAEIRFSVCSDVDDENYHPIICKIEKGGIVLKEKDCPGKSECVESEMKHRKSKMWKCKCPEDMEDCDDRKKWKKKKGMRKMKKMLRLRKEGNHYRLGLRHRPSK</sequence>
<gene>
    <name evidence="2" type="ORF">DGYR_LOCUS5092</name>
</gene>
<organism evidence="2 3">
    <name type="scientific">Dimorphilus gyrociliatus</name>
    <dbReference type="NCBI Taxonomy" id="2664684"/>
    <lineage>
        <taxon>Eukaryota</taxon>
        <taxon>Metazoa</taxon>
        <taxon>Spiralia</taxon>
        <taxon>Lophotrochozoa</taxon>
        <taxon>Annelida</taxon>
        <taxon>Polychaeta</taxon>
        <taxon>Polychaeta incertae sedis</taxon>
        <taxon>Dinophilidae</taxon>
        <taxon>Dimorphilus</taxon>
    </lineage>
</organism>
<proteinExistence type="predicted"/>
<dbReference type="AlphaFoldDB" id="A0A7I8VJR6"/>
<feature type="chain" id="PRO_5029545935" evidence="1">
    <location>
        <begin position="18"/>
        <end position="369"/>
    </location>
</feature>